<evidence type="ECO:0000256" key="12">
    <source>
        <dbReference type="ARBA" id="ARBA00064835"/>
    </source>
</evidence>
<dbReference type="GO" id="GO:0003777">
    <property type="term" value="F:microtubule motor activity"/>
    <property type="evidence" value="ECO:0007669"/>
    <property type="project" value="InterPro"/>
</dbReference>
<dbReference type="InterPro" id="IPR019821">
    <property type="entry name" value="Kinesin_motor_CS"/>
</dbReference>
<dbReference type="InterPro" id="IPR036961">
    <property type="entry name" value="Kinesin_motor_dom_sf"/>
</dbReference>
<keyword evidence="7 14" id="KW-0067">ATP-binding</keyword>
<feature type="binding site" evidence="14">
    <location>
        <begin position="308"/>
        <end position="315"/>
    </location>
    <ligand>
        <name>ATP</name>
        <dbReference type="ChEBI" id="CHEBI:30616"/>
    </ligand>
</feature>
<dbReference type="CDD" id="cd01367">
    <property type="entry name" value="KISc_KIF2_like"/>
    <property type="match status" value="1"/>
</dbReference>
<keyword evidence="8 14" id="KW-0505">Motor protein</keyword>
<dbReference type="Gene3D" id="3.40.850.10">
    <property type="entry name" value="Kinesin motor domain"/>
    <property type="match status" value="1"/>
</dbReference>
<dbReference type="GO" id="GO:0007019">
    <property type="term" value="P:microtubule depolymerization"/>
    <property type="evidence" value="ECO:0007669"/>
    <property type="project" value="UniProtKB-ARBA"/>
</dbReference>
<evidence type="ECO:0000256" key="4">
    <source>
        <dbReference type="ARBA" id="ARBA00022701"/>
    </source>
</evidence>
<sequence>MASCLYECLREANLGKYYPLFAAFGLQKIDELAKVSMEDFTKLGVHDMNDCKRLFQLIRIINIMQKADVADISNQDFQPSGLFIPPQLTRSGPRRQLRFDSFFEENDGTEKESESYSSSNCSANVERNSVGETLGHLQPHVSDQVRLTRRDRSTPAICTRKDLSCLRVSDDITSLLGDSEAPIVQRITHISGYNYGLPHSLIRSSVSEKDTPWTESEKIRVCVRKRPLGQREERRGEVNIITVKDKETLLLHEKKEAVDLTQYILQHVFYFDEVFGESCTNQDVYMKTAHPLIQHVFNGGNATCFAYGQTGAGKTYTMIGTQRNPGLYALAVKDIFSHLEASQSRKELLVLISFYEIYCGQLYDLLNRRKRLFAREDSKHVVQIVGLREVQVDSVDLLLEMILKGGKERSTGATGVNSDSSRSHAIIQIQIKDTANRTFGRMSFIDLAGSERAADARDSNRQTKMEGAEINQSLLALKECIRALDQGHAHPPFRQSKLTQVLKDSFIGNSKTCMIANVSPSHIATEHTLNTLRYASRVKELKKGMKRSTPVTNRHQSAGTASPKSLQSSPSLPHGEKNLPKKVKLGLQHPSDATKTKACPAAPLPLSVPLTSTPRDSKGHAYKGNRSMSSFHHTSPVKGVLRITQALKKKSVGLSPNSEKNPTAKDVIKNAETKESVQREKYLQDRAPPQCLKVQTVQPVQKQLVSRDSFSFKDGSLPSDGREEWGSTFTRQCVETWTNLPLFQKEREEHLRLYHQQFQQPAILLKLNYQPLERFLAQCKPQEIQVKQDLSLPHTEGQSKEEVQLEELDDSDFSEDSFSPVCSEKSMKKRNTNKCSQHSFFLHQREQGTEEEQKSQKQQDLFSKYAPPMQERELDGSWDCSKSSQKTEESVKNAGCTKIPSRWSYDLTIESSPSHTAEKPSCLQDSACNWQNCKSFLADHKQCKCKHNCLVYSSEAMLTPEKDASNSCVFPVSKLGTVDCKEIDLQHEEKKLSVDGQAALARDMKGKAQKSGVNHSGSSHCSSEFTSEQTTTFTVSLPDYKETTDTDQVFSNQEKSTHVKQVWERNIPHSHSRSEEEGWQCTRSRALTDSMLEVGKQIHCDGRHCALRHTPQTGDEWASPTDCNAKACCCLLGSHSPQQGVSHCLFVGCDLTEASTGSKGETEGGLFPSNSACKEYLGSSQCDTNPKDNTGNSGKPDSNHGPGVEPMAQEINADTPGKSCFPGASCFLSVEHTDYNVQSPPQDSSQLLKLKSGLKSEDFSHAEDPSKSSFSNEETALLKNKLMQNIFTQETFAADSVFANKENKPLANAKRPSGMFSSSSPGTTSEMGKWQKEALEKAQ</sequence>
<comment type="subcellular location">
    <subcellularLocation>
        <location evidence="1">Cytoplasm</location>
        <location evidence="1">Cytoskeleton</location>
        <location evidence="1">Microtubule organizing center</location>
        <location evidence="1">Centrosome</location>
        <location evidence="1">Centriole</location>
    </subcellularLocation>
</comment>
<dbReference type="GO" id="GO:0005874">
    <property type="term" value="C:microtubule"/>
    <property type="evidence" value="ECO:0007669"/>
    <property type="project" value="UniProtKB-KW"/>
</dbReference>
<keyword evidence="5 14" id="KW-0547">Nucleotide-binding</keyword>
<evidence type="ECO:0000256" key="6">
    <source>
        <dbReference type="ARBA" id="ARBA00022794"/>
    </source>
</evidence>
<keyword evidence="6" id="KW-0970">Cilium biogenesis/degradation</keyword>
<dbReference type="PROSITE" id="PS00411">
    <property type="entry name" value="KINESIN_MOTOR_1"/>
    <property type="match status" value="1"/>
</dbReference>
<feature type="non-terminal residue" evidence="17">
    <location>
        <position position="1339"/>
    </location>
</feature>
<dbReference type="Gene3D" id="1.10.150.50">
    <property type="entry name" value="Transcription Factor, Ets-1"/>
    <property type="match status" value="1"/>
</dbReference>
<evidence type="ECO:0000256" key="13">
    <source>
        <dbReference type="ARBA" id="ARBA00073211"/>
    </source>
</evidence>
<dbReference type="GO" id="GO:0005814">
    <property type="term" value="C:centriole"/>
    <property type="evidence" value="ECO:0007669"/>
    <property type="project" value="UniProtKB-SubCell"/>
</dbReference>
<evidence type="ECO:0000256" key="5">
    <source>
        <dbReference type="ARBA" id="ARBA00022741"/>
    </source>
</evidence>
<dbReference type="OrthoDB" id="3176171at2759"/>
<feature type="compositionally biased region" description="Basic and acidic residues" evidence="15">
    <location>
        <begin position="1329"/>
        <end position="1339"/>
    </location>
</feature>
<dbReference type="InterPro" id="IPR027417">
    <property type="entry name" value="P-loop_NTPase"/>
</dbReference>
<feature type="compositionally biased region" description="Polar residues" evidence="15">
    <location>
        <begin position="549"/>
        <end position="560"/>
    </location>
</feature>
<dbReference type="InterPro" id="IPR027640">
    <property type="entry name" value="Kinesin-like_fam"/>
</dbReference>
<name>A0A850XMN1_PIACA</name>
<dbReference type="EMBL" id="WAAB01025728">
    <property type="protein sequence ID" value="NWH82764.1"/>
    <property type="molecule type" value="Genomic_DNA"/>
</dbReference>
<keyword evidence="18" id="KW-1185">Reference proteome</keyword>
<organism evidence="17 18">
    <name type="scientific">Piaya cayana</name>
    <name type="common">Common squirrel cuckoo</name>
    <dbReference type="NCBI Taxonomy" id="33601"/>
    <lineage>
        <taxon>Eukaryota</taxon>
        <taxon>Metazoa</taxon>
        <taxon>Chordata</taxon>
        <taxon>Craniata</taxon>
        <taxon>Vertebrata</taxon>
        <taxon>Euteleostomi</taxon>
        <taxon>Archelosauria</taxon>
        <taxon>Archosauria</taxon>
        <taxon>Dinosauria</taxon>
        <taxon>Saurischia</taxon>
        <taxon>Theropoda</taxon>
        <taxon>Coelurosauria</taxon>
        <taxon>Aves</taxon>
        <taxon>Neognathae</taxon>
        <taxon>Neoaves</taxon>
        <taxon>Otidimorphae</taxon>
        <taxon>Cuculiformes</taxon>
        <taxon>Coccyzidae</taxon>
        <taxon>Piaya</taxon>
    </lineage>
</organism>
<dbReference type="PROSITE" id="PS50067">
    <property type="entry name" value="KINESIN_MOTOR_2"/>
    <property type="match status" value="1"/>
</dbReference>
<feature type="region of interest" description="Disordered" evidence="15">
    <location>
        <begin position="1182"/>
        <end position="1214"/>
    </location>
</feature>
<keyword evidence="3" id="KW-0597">Phosphoprotein</keyword>
<feature type="compositionally biased region" description="Polar residues" evidence="15">
    <location>
        <begin position="1315"/>
        <end position="1326"/>
    </location>
</feature>
<feature type="compositionally biased region" description="Low complexity" evidence="15">
    <location>
        <begin position="562"/>
        <end position="573"/>
    </location>
</feature>
<dbReference type="SMART" id="SM00129">
    <property type="entry name" value="KISc"/>
    <property type="match status" value="1"/>
</dbReference>
<dbReference type="GO" id="GO:0005524">
    <property type="term" value="F:ATP binding"/>
    <property type="evidence" value="ECO:0007669"/>
    <property type="project" value="UniProtKB-UniRule"/>
</dbReference>
<dbReference type="Proteomes" id="UP000653271">
    <property type="component" value="Unassembled WGS sequence"/>
</dbReference>
<feature type="compositionally biased region" description="Polar residues" evidence="15">
    <location>
        <begin position="1182"/>
        <end position="1196"/>
    </location>
</feature>
<accession>A0A850XMN1</accession>
<evidence type="ECO:0000256" key="8">
    <source>
        <dbReference type="ARBA" id="ARBA00023175"/>
    </source>
</evidence>
<evidence type="ECO:0000256" key="9">
    <source>
        <dbReference type="ARBA" id="ARBA00023212"/>
    </source>
</evidence>
<feature type="region of interest" description="Disordered" evidence="15">
    <location>
        <begin position="542"/>
        <end position="579"/>
    </location>
</feature>
<feature type="region of interest" description="Disordered" evidence="15">
    <location>
        <begin position="790"/>
        <end position="824"/>
    </location>
</feature>
<feature type="compositionally biased region" description="Acidic residues" evidence="15">
    <location>
        <begin position="804"/>
        <end position="815"/>
    </location>
</feature>
<evidence type="ECO:0000256" key="2">
    <source>
        <dbReference type="ARBA" id="ARBA00022490"/>
    </source>
</evidence>
<dbReference type="FunFam" id="3.40.850.10:FF:000012">
    <property type="entry name" value="Kinesin-like protein"/>
    <property type="match status" value="1"/>
</dbReference>
<comment type="caution">
    <text evidence="17">The sequence shown here is derived from an EMBL/GenBank/DDBJ whole genome shotgun (WGS) entry which is preliminary data.</text>
</comment>
<dbReference type="Pfam" id="PF00225">
    <property type="entry name" value="Kinesin"/>
    <property type="match status" value="1"/>
</dbReference>
<dbReference type="InterPro" id="IPR001752">
    <property type="entry name" value="Kinesin_motor_dom"/>
</dbReference>
<evidence type="ECO:0000256" key="3">
    <source>
        <dbReference type="ARBA" id="ARBA00022553"/>
    </source>
</evidence>
<dbReference type="GO" id="GO:0008017">
    <property type="term" value="F:microtubule binding"/>
    <property type="evidence" value="ECO:0007669"/>
    <property type="project" value="InterPro"/>
</dbReference>
<comment type="similarity">
    <text evidence="11">Belongs to the TRAFAC class myosin-kinesin ATPase superfamily. Kinesin family. KIN-13 subfamily.</text>
</comment>
<dbReference type="PRINTS" id="PR00380">
    <property type="entry name" value="KINESINHEAVY"/>
</dbReference>
<evidence type="ECO:0000256" key="10">
    <source>
        <dbReference type="ARBA" id="ARBA00057466"/>
    </source>
</evidence>
<comment type="function">
    <text evidence="10">Microtubule-dependent motor protein that acts as a negative regulator of ciliogenesis by mediating recruitment of CCP110 to mother centriole in cycling cells, leading to restrict nucleation of cilia at centrioles. Mediates depolymerization of microtubules of centriolar origin, possibly to suppress aberrant cilia formation. Following activation by NEK2 involved in disassembly of primary cilium during G2/M phase but does not disassemble fully formed ciliary axonemes. As cilium assembly and disassembly is proposed to coexist in a dynamic equilibrium may suppress nascent cilium assembly and, potentially, ciliar re-assembly in cells that have already disassembled their cilia ensuring the completion of cilium removal in the later stages of the cell cycle. Plays an important role in recruiting MPHOSPH9, a negative regulator of cilia formation to the distal end of mother centriole.</text>
</comment>
<feature type="region of interest" description="Disordered" evidence="15">
    <location>
        <begin position="1304"/>
        <end position="1339"/>
    </location>
</feature>
<feature type="domain" description="Kinesin motor" evidence="16">
    <location>
        <begin position="218"/>
        <end position="541"/>
    </location>
</feature>
<dbReference type="PANTHER" id="PTHR47971">
    <property type="entry name" value="KINESIN-RELATED PROTEIN 6"/>
    <property type="match status" value="1"/>
</dbReference>
<dbReference type="PANTHER" id="PTHR47971:SF20">
    <property type="entry name" value="KINESIN-LIKE PROTEIN KIF24"/>
    <property type="match status" value="1"/>
</dbReference>
<dbReference type="InterPro" id="IPR013761">
    <property type="entry name" value="SAM/pointed_sf"/>
</dbReference>
<protein>
    <recommendedName>
        <fullName evidence="13">Kinesin-like protein KIF24</fullName>
    </recommendedName>
</protein>
<evidence type="ECO:0000256" key="11">
    <source>
        <dbReference type="ARBA" id="ARBA00061030"/>
    </source>
</evidence>
<dbReference type="SUPFAM" id="SSF47769">
    <property type="entry name" value="SAM/Pointed domain"/>
    <property type="match status" value="1"/>
</dbReference>
<evidence type="ECO:0000256" key="7">
    <source>
        <dbReference type="ARBA" id="ARBA00022840"/>
    </source>
</evidence>
<dbReference type="GO" id="GO:0007018">
    <property type="term" value="P:microtubule-based movement"/>
    <property type="evidence" value="ECO:0007669"/>
    <property type="project" value="InterPro"/>
</dbReference>
<keyword evidence="4" id="KW-0493">Microtubule</keyword>
<proteinExistence type="inferred from homology"/>
<evidence type="ECO:0000259" key="16">
    <source>
        <dbReference type="PROSITE" id="PS50067"/>
    </source>
</evidence>
<dbReference type="SUPFAM" id="SSF52540">
    <property type="entry name" value="P-loop containing nucleoside triphosphate hydrolases"/>
    <property type="match status" value="1"/>
</dbReference>
<gene>
    <name evidence="17" type="primary">Kif24</name>
    <name evidence="17" type="ORF">PIACAY_R09899</name>
</gene>
<feature type="compositionally biased region" description="Low complexity" evidence="15">
    <location>
        <begin position="600"/>
        <end position="614"/>
    </location>
</feature>
<keyword evidence="2" id="KW-0963">Cytoplasm</keyword>
<reference evidence="17" key="1">
    <citation type="submission" date="2019-09" db="EMBL/GenBank/DDBJ databases">
        <title>Bird 10,000 Genomes (B10K) Project - Family phase.</title>
        <authorList>
            <person name="Zhang G."/>
        </authorList>
    </citation>
    <scope>NUCLEOTIDE SEQUENCE</scope>
    <source>
        <strain evidence="17">B10K-DU-008-47</strain>
        <tissue evidence="17">Mixed tissue sample</tissue>
    </source>
</reference>
<evidence type="ECO:0000256" key="1">
    <source>
        <dbReference type="ARBA" id="ARBA00004114"/>
    </source>
</evidence>
<comment type="subunit">
    <text evidence="12">Interacts with CCP110, CEP97, TALPID3. Interacts with MPHOSPH9.</text>
</comment>
<evidence type="ECO:0000256" key="14">
    <source>
        <dbReference type="PROSITE-ProRule" id="PRU00283"/>
    </source>
</evidence>
<feature type="region of interest" description="Disordered" evidence="15">
    <location>
        <begin position="591"/>
        <end position="637"/>
    </location>
</feature>
<keyword evidence="9" id="KW-0206">Cytoskeleton</keyword>
<dbReference type="CDD" id="cd09541">
    <property type="entry name" value="SAM_KIF24-like"/>
    <property type="match status" value="1"/>
</dbReference>
<dbReference type="FunFam" id="1.10.150.50:FF:000052">
    <property type="entry name" value="Kinesin family member 24"/>
    <property type="match status" value="1"/>
</dbReference>
<evidence type="ECO:0000256" key="15">
    <source>
        <dbReference type="SAM" id="MobiDB-lite"/>
    </source>
</evidence>
<evidence type="ECO:0000313" key="18">
    <source>
        <dbReference type="Proteomes" id="UP000653271"/>
    </source>
</evidence>
<dbReference type="GO" id="GO:0030030">
    <property type="term" value="P:cell projection organization"/>
    <property type="evidence" value="ECO:0007669"/>
    <property type="project" value="UniProtKB-KW"/>
</dbReference>
<feature type="non-terminal residue" evidence="17">
    <location>
        <position position="1"/>
    </location>
</feature>
<evidence type="ECO:0000313" key="17">
    <source>
        <dbReference type="EMBL" id="NWH82764.1"/>
    </source>
</evidence>